<keyword evidence="5 10" id="KW-0547">Nucleotide-binding</keyword>
<protein>
    <recommendedName>
        <fullName evidence="2">non-specific serine/threonine protein kinase</fullName>
        <ecNumber evidence="2">2.7.11.1</ecNumber>
    </recommendedName>
</protein>
<dbReference type="Gene3D" id="1.10.510.10">
    <property type="entry name" value="Transferase(Phosphotransferase) domain 1"/>
    <property type="match status" value="1"/>
</dbReference>
<dbReference type="InterPro" id="IPR008271">
    <property type="entry name" value="Ser/Thr_kinase_AS"/>
</dbReference>
<dbReference type="GO" id="GO:0035556">
    <property type="term" value="P:intracellular signal transduction"/>
    <property type="evidence" value="ECO:0007669"/>
    <property type="project" value="TreeGrafter"/>
</dbReference>
<dbReference type="OrthoDB" id="347657at2759"/>
<dbReference type="Pfam" id="PF00069">
    <property type="entry name" value="Pkinase"/>
    <property type="match status" value="1"/>
</dbReference>
<evidence type="ECO:0000256" key="11">
    <source>
        <dbReference type="SAM" id="MobiDB-lite"/>
    </source>
</evidence>
<dbReference type="SMART" id="SM00220">
    <property type="entry name" value="S_TKc"/>
    <property type="match status" value="1"/>
</dbReference>
<dbReference type="GO" id="GO:0004674">
    <property type="term" value="F:protein serine/threonine kinase activity"/>
    <property type="evidence" value="ECO:0007669"/>
    <property type="project" value="UniProtKB-KW"/>
</dbReference>
<feature type="compositionally biased region" description="Basic and acidic residues" evidence="11">
    <location>
        <begin position="382"/>
        <end position="394"/>
    </location>
</feature>
<evidence type="ECO:0000256" key="5">
    <source>
        <dbReference type="ARBA" id="ARBA00022741"/>
    </source>
</evidence>
<dbReference type="FunFam" id="1.10.510.10:FF:000330">
    <property type="entry name" value="3-phosphoinositide-dependent protein kinase 2-like"/>
    <property type="match status" value="1"/>
</dbReference>
<dbReference type="Pfam" id="PF14593">
    <property type="entry name" value="PH_3"/>
    <property type="match status" value="1"/>
</dbReference>
<dbReference type="PANTHER" id="PTHR24356:SF163">
    <property type="entry name" value="3-PHOSPHOINOSITIDE-DEPENDENT PROTEIN KINASE 1-RELATED"/>
    <property type="match status" value="1"/>
</dbReference>
<accession>A0A8T2RJG2</accession>
<dbReference type="Gene3D" id="2.30.29.30">
    <property type="entry name" value="Pleckstrin-homology domain (PH domain)/Phosphotyrosine-binding domain (PTB)"/>
    <property type="match status" value="1"/>
</dbReference>
<reference evidence="13" key="1">
    <citation type="submission" date="2021-08" db="EMBL/GenBank/DDBJ databases">
        <title>WGS assembly of Ceratopteris richardii.</title>
        <authorList>
            <person name="Marchant D.B."/>
            <person name="Chen G."/>
            <person name="Jenkins J."/>
            <person name="Shu S."/>
            <person name="Leebens-Mack J."/>
            <person name="Grimwood J."/>
            <person name="Schmutz J."/>
            <person name="Soltis P."/>
            <person name="Soltis D."/>
            <person name="Chen Z.-H."/>
        </authorList>
    </citation>
    <scope>NUCLEOTIDE SEQUENCE</scope>
    <source>
        <strain evidence="13">Whitten #5841</strain>
        <tissue evidence="13">Leaf</tissue>
    </source>
</reference>
<dbReference type="InterPro" id="IPR039046">
    <property type="entry name" value="PDPK1"/>
</dbReference>
<dbReference type="InterPro" id="IPR033931">
    <property type="entry name" value="PDK1-typ_PH"/>
</dbReference>
<evidence type="ECO:0000259" key="12">
    <source>
        <dbReference type="PROSITE" id="PS50011"/>
    </source>
</evidence>
<keyword evidence="14" id="KW-1185">Reference proteome</keyword>
<dbReference type="OMA" id="QYRVPDN"/>
<name>A0A8T2RJG2_CERRI</name>
<dbReference type="PROSITE" id="PS00108">
    <property type="entry name" value="PROTEIN_KINASE_ST"/>
    <property type="match status" value="1"/>
</dbReference>
<dbReference type="Proteomes" id="UP000825935">
    <property type="component" value="Chromosome 26"/>
</dbReference>
<dbReference type="PANTHER" id="PTHR24356">
    <property type="entry name" value="SERINE/THREONINE-PROTEIN KINASE"/>
    <property type="match status" value="1"/>
</dbReference>
<dbReference type="SUPFAM" id="SSF50729">
    <property type="entry name" value="PH domain-like"/>
    <property type="match status" value="1"/>
</dbReference>
<dbReference type="EC" id="2.7.11.1" evidence="2"/>
<dbReference type="InterPro" id="IPR017441">
    <property type="entry name" value="Protein_kinase_ATP_BS"/>
</dbReference>
<sequence length="561" mass="64440">MEDKTSGSPPNTRVIQDSALSGSNSKRISFRAPQAPFTAKDFSYGKLLGLGSYSKVVQATKKDTGVTYALKIMDKLHIVKENTLNYVKLERILLDQLDHPGVVQLHFTFQDAHYLYMGLECCEGGELFHQIQRKKRLSVDEARFYASELIDIMEYLHGQGLIHRDLKPENLLLTRDGHLKVIDFGSAKSINNFNGLVDIPDDKGCTLVGTAEYVSPEVLDGQPATMGTDLWALGCIVYQMLVGRPPFKCATEYLTFQKILNRDFEFPEFLSAEARDLIDRLLDLDPSRRLGVGADGFATLKAHSFFQGTEWSELWKSPAPLVAPPPESLQQDIEGETTDDEDNELHPDWAFAHLEGVDKLTNKLEVLNVNKPEESSNISSYESDRRFKDSTDSGHRSTVHARSCFYYKRVSREKNTISRSVEKCRSCFLEAVRQSARLFCMVLWNKLLLRYKPILMISVVKEHEKLSSGKRILILTGKPSLFYIDPRRMSRKWEIMWSDNADEMSVHVKNDRVFSIYTPKRMYYFEDEKSLAWRWKNIIERVQRKQRAQAIQETRVPFIDH</sequence>
<evidence type="ECO:0000256" key="10">
    <source>
        <dbReference type="PROSITE-ProRule" id="PRU10141"/>
    </source>
</evidence>
<feature type="region of interest" description="Disordered" evidence="11">
    <location>
        <begin position="1"/>
        <end position="20"/>
    </location>
</feature>
<evidence type="ECO:0000256" key="6">
    <source>
        <dbReference type="ARBA" id="ARBA00022777"/>
    </source>
</evidence>
<keyword evidence="4" id="KW-0808">Transferase</keyword>
<dbReference type="InterPro" id="IPR000719">
    <property type="entry name" value="Prot_kinase_dom"/>
</dbReference>
<dbReference type="EMBL" id="CM035431">
    <property type="protein sequence ID" value="KAH7296538.1"/>
    <property type="molecule type" value="Genomic_DNA"/>
</dbReference>
<evidence type="ECO:0000256" key="7">
    <source>
        <dbReference type="ARBA" id="ARBA00022840"/>
    </source>
</evidence>
<comment type="catalytic activity">
    <reaction evidence="8">
        <text>L-threonyl-[protein] + ATP = O-phospho-L-threonyl-[protein] + ADP + H(+)</text>
        <dbReference type="Rhea" id="RHEA:46608"/>
        <dbReference type="Rhea" id="RHEA-COMP:11060"/>
        <dbReference type="Rhea" id="RHEA-COMP:11605"/>
        <dbReference type="ChEBI" id="CHEBI:15378"/>
        <dbReference type="ChEBI" id="CHEBI:30013"/>
        <dbReference type="ChEBI" id="CHEBI:30616"/>
        <dbReference type="ChEBI" id="CHEBI:61977"/>
        <dbReference type="ChEBI" id="CHEBI:456216"/>
        <dbReference type="EC" id="2.7.11.1"/>
    </reaction>
</comment>
<keyword evidence="3" id="KW-0723">Serine/threonine-protein kinase</keyword>
<evidence type="ECO:0000256" key="4">
    <source>
        <dbReference type="ARBA" id="ARBA00022679"/>
    </source>
</evidence>
<feature type="domain" description="Protein kinase" evidence="12">
    <location>
        <begin position="42"/>
        <end position="306"/>
    </location>
</feature>
<dbReference type="InterPro" id="IPR050236">
    <property type="entry name" value="Ser_Thr_kinase_AGC"/>
</dbReference>
<keyword evidence="6" id="KW-0418">Kinase</keyword>
<evidence type="ECO:0000313" key="14">
    <source>
        <dbReference type="Proteomes" id="UP000825935"/>
    </source>
</evidence>
<evidence type="ECO:0000256" key="2">
    <source>
        <dbReference type="ARBA" id="ARBA00012513"/>
    </source>
</evidence>
<evidence type="ECO:0000256" key="1">
    <source>
        <dbReference type="ARBA" id="ARBA00010006"/>
    </source>
</evidence>
<comment type="similarity">
    <text evidence="1">Belongs to the protein kinase superfamily. AGC Ser/Thr protein kinase family. PDPK1 subfamily.</text>
</comment>
<comment type="caution">
    <text evidence="13">The sequence shown here is derived from an EMBL/GenBank/DDBJ whole genome shotgun (WGS) entry which is preliminary data.</text>
</comment>
<gene>
    <name evidence="13" type="ORF">KP509_26G027200</name>
</gene>
<dbReference type="PROSITE" id="PS00107">
    <property type="entry name" value="PROTEIN_KINASE_ATP"/>
    <property type="match status" value="1"/>
</dbReference>
<feature type="binding site" evidence="10">
    <location>
        <position position="71"/>
    </location>
    <ligand>
        <name>ATP</name>
        <dbReference type="ChEBI" id="CHEBI:30616"/>
    </ligand>
</feature>
<dbReference type="FunFam" id="3.30.200.20:FF:000191">
    <property type="entry name" value="3-phosphoinositide-dependent protein kinase 2-like"/>
    <property type="match status" value="1"/>
</dbReference>
<dbReference type="Gene3D" id="3.30.200.20">
    <property type="entry name" value="Phosphorylase Kinase, domain 1"/>
    <property type="match status" value="1"/>
</dbReference>
<dbReference type="PROSITE" id="PS50011">
    <property type="entry name" value="PROTEIN_KINASE_DOM"/>
    <property type="match status" value="1"/>
</dbReference>
<dbReference type="GO" id="GO:0005524">
    <property type="term" value="F:ATP binding"/>
    <property type="evidence" value="ECO:0007669"/>
    <property type="project" value="UniProtKB-UniRule"/>
</dbReference>
<dbReference type="SUPFAM" id="SSF56112">
    <property type="entry name" value="Protein kinase-like (PK-like)"/>
    <property type="match status" value="1"/>
</dbReference>
<feature type="region of interest" description="Disordered" evidence="11">
    <location>
        <begin position="375"/>
        <end position="394"/>
    </location>
</feature>
<proteinExistence type="inferred from homology"/>
<dbReference type="InterPro" id="IPR011993">
    <property type="entry name" value="PH-like_dom_sf"/>
</dbReference>
<dbReference type="InterPro" id="IPR011009">
    <property type="entry name" value="Kinase-like_dom_sf"/>
</dbReference>
<keyword evidence="7 10" id="KW-0067">ATP-binding</keyword>
<comment type="catalytic activity">
    <reaction evidence="9">
        <text>L-seryl-[protein] + ATP = O-phospho-L-seryl-[protein] + ADP + H(+)</text>
        <dbReference type="Rhea" id="RHEA:17989"/>
        <dbReference type="Rhea" id="RHEA-COMP:9863"/>
        <dbReference type="Rhea" id="RHEA-COMP:11604"/>
        <dbReference type="ChEBI" id="CHEBI:15378"/>
        <dbReference type="ChEBI" id="CHEBI:29999"/>
        <dbReference type="ChEBI" id="CHEBI:30616"/>
        <dbReference type="ChEBI" id="CHEBI:83421"/>
        <dbReference type="ChEBI" id="CHEBI:456216"/>
        <dbReference type="EC" id="2.7.11.1"/>
    </reaction>
</comment>
<evidence type="ECO:0000313" key="13">
    <source>
        <dbReference type="EMBL" id="KAH7296539.1"/>
    </source>
</evidence>
<evidence type="ECO:0000256" key="3">
    <source>
        <dbReference type="ARBA" id="ARBA00022527"/>
    </source>
</evidence>
<evidence type="ECO:0000256" key="8">
    <source>
        <dbReference type="ARBA" id="ARBA00047899"/>
    </source>
</evidence>
<evidence type="ECO:0000256" key="9">
    <source>
        <dbReference type="ARBA" id="ARBA00048679"/>
    </source>
</evidence>
<dbReference type="EMBL" id="CM035431">
    <property type="protein sequence ID" value="KAH7296539.1"/>
    <property type="molecule type" value="Genomic_DNA"/>
</dbReference>
<dbReference type="CDD" id="cd05581">
    <property type="entry name" value="STKc_PDK1"/>
    <property type="match status" value="1"/>
</dbReference>
<organism evidence="13 14">
    <name type="scientific">Ceratopteris richardii</name>
    <name type="common">Triangle waterfern</name>
    <dbReference type="NCBI Taxonomy" id="49495"/>
    <lineage>
        <taxon>Eukaryota</taxon>
        <taxon>Viridiplantae</taxon>
        <taxon>Streptophyta</taxon>
        <taxon>Embryophyta</taxon>
        <taxon>Tracheophyta</taxon>
        <taxon>Polypodiopsida</taxon>
        <taxon>Polypodiidae</taxon>
        <taxon>Polypodiales</taxon>
        <taxon>Pteridineae</taxon>
        <taxon>Pteridaceae</taxon>
        <taxon>Parkerioideae</taxon>
        <taxon>Ceratopteris</taxon>
    </lineage>
</organism>
<dbReference type="AlphaFoldDB" id="A0A8T2RJG2"/>